<name>A0A448TXN2_ACTPL</name>
<evidence type="ECO:0000256" key="1">
    <source>
        <dbReference type="SAM" id="Coils"/>
    </source>
</evidence>
<dbReference type="AlphaFoldDB" id="A0A448TXN2"/>
<evidence type="ECO:0000313" key="3">
    <source>
        <dbReference type="Proteomes" id="UP000275510"/>
    </source>
</evidence>
<dbReference type="InterPro" id="IPR022538">
    <property type="entry name" value="DUF2570"/>
</dbReference>
<protein>
    <submittedName>
        <fullName evidence="2">Protein of uncharacterized function (DUF2570)</fullName>
    </submittedName>
</protein>
<gene>
    <name evidence="2" type="ORF">NCTC10976_00492</name>
</gene>
<dbReference type="Pfam" id="PF10828">
    <property type="entry name" value="DUF2570"/>
    <property type="match status" value="1"/>
</dbReference>
<evidence type="ECO:0000313" key="2">
    <source>
        <dbReference type="EMBL" id="VEJ16406.1"/>
    </source>
</evidence>
<feature type="coiled-coil region" evidence="1">
    <location>
        <begin position="34"/>
        <end position="61"/>
    </location>
</feature>
<sequence>MFTLLSKAKLWVAGILAALFIGLLVKLWTTQSQLSVLKSQYDKQTAQIKSLEMTNATLEAETVNLKVSLAAEQQAVEQQSAIAAQFRRQAIDKKEVVRYVLKDNQCANQHLPNAVIEQLRK</sequence>
<dbReference type="Proteomes" id="UP000275510">
    <property type="component" value="Chromosome"/>
</dbReference>
<keyword evidence="1" id="KW-0175">Coiled coil</keyword>
<reference evidence="2 3" key="1">
    <citation type="submission" date="2018-12" db="EMBL/GenBank/DDBJ databases">
        <authorList>
            <consortium name="Pathogen Informatics"/>
        </authorList>
    </citation>
    <scope>NUCLEOTIDE SEQUENCE [LARGE SCALE GENOMIC DNA]</scope>
    <source>
        <strain evidence="2 3">NCTC10976</strain>
    </source>
</reference>
<dbReference type="EMBL" id="LR134515">
    <property type="protein sequence ID" value="VEJ16406.1"/>
    <property type="molecule type" value="Genomic_DNA"/>
</dbReference>
<proteinExistence type="predicted"/>
<accession>A0A448TXN2</accession>
<organism evidence="2 3">
    <name type="scientific">Actinobacillus pleuropneumoniae</name>
    <name type="common">Haemophilus pleuropneumoniae</name>
    <dbReference type="NCBI Taxonomy" id="715"/>
    <lineage>
        <taxon>Bacteria</taxon>
        <taxon>Pseudomonadati</taxon>
        <taxon>Pseudomonadota</taxon>
        <taxon>Gammaproteobacteria</taxon>
        <taxon>Pasteurellales</taxon>
        <taxon>Pasteurellaceae</taxon>
        <taxon>Actinobacillus</taxon>
    </lineage>
</organism>
<dbReference type="RefSeq" id="WP_005616915.1">
    <property type="nucleotide sequence ID" value="NZ_CP031869.1"/>
</dbReference>